<feature type="compositionally biased region" description="Pro residues" evidence="5">
    <location>
        <begin position="89"/>
        <end position="118"/>
    </location>
</feature>
<dbReference type="FunCoup" id="L8G5Y8">
    <property type="interactions" value="62"/>
</dbReference>
<dbReference type="PANTHER" id="PTHR19920:SF0">
    <property type="entry name" value="CYTOSOLIC IRON-SULFUR PROTEIN ASSEMBLY PROTEIN CIAO1-RELATED"/>
    <property type="match status" value="1"/>
</dbReference>
<gene>
    <name evidence="3" type="primary">CIA1</name>
    <name evidence="6" type="ORF">GMDG_03336</name>
</gene>
<dbReference type="Gene3D" id="2.130.10.10">
    <property type="entry name" value="YVTN repeat-like/Quinoprotein amine dehydrogenase"/>
    <property type="match status" value="1"/>
</dbReference>
<dbReference type="PANTHER" id="PTHR19920">
    <property type="entry name" value="WD40 PROTEIN CIAO1"/>
    <property type="match status" value="1"/>
</dbReference>
<dbReference type="HAMAP" id="MF_03037">
    <property type="entry name" value="ciao1"/>
    <property type="match status" value="1"/>
</dbReference>
<dbReference type="AlphaFoldDB" id="L8G5Y8"/>
<dbReference type="InterPro" id="IPR001680">
    <property type="entry name" value="WD40_rpt"/>
</dbReference>
<dbReference type="PRINTS" id="PR00320">
    <property type="entry name" value="GPROTEINBRPT"/>
</dbReference>
<dbReference type="SUPFAM" id="SSF50978">
    <property type="entry name" value="WD40 repeat-like"/>
    <property type="match status" value="1"/>
</dbReference>
<evidence type="ECO:0000256" key="4">
    <source>
        <dbReference type="PROSITE-ProRule" id="PRU00221"/>
    </source>
</evidence>
<dbReference type="HOGENOM" id="CLU_000288_57_8_1"/>
<evidence type="ECO:0000313" key="6">
    <source>
        <dbReference type="EMBL" id="ELR08650.1"/>
    </source>
</evidence>
<dbReference type="GO" id="GO:0097361">
    <property type="term" value="C:cytosolic [4Fe-4S] assembly targeting complex"/>
    <property type="evidence" value="ECO:0007669"/>
    <property type="project" value="InterPro"/>
</dbReference>
<feature type="repeat" description="WD" evidence="4">
    <location>
        <begin position="213"/>
        <end position="245"/>
    </location>
</feature>
<dbReference type="InterPro" id="IPR020472">
    <property type="entry name" value="WD40_PAC1"/>
</dbReference>
<feature type="region of interest" description="Disordered" evidence="5">
    <location>
        <begin position="409"/>
        <end position="441"/>
    </location>
</feature>
<dbReference type="InterPro" id="IPR028608">
    <property type="entry name" value="CIAO1/Cia1"/>
</dbReference>
<dbReference type="InterPro" id="IPR036322">
    <property type="entry name" value="WD40_repeat_dom_sf"/>
</dbReference>
<evidence type="ECO:0000256" key="5">
    <source>
        <dbReference type="SAM" id="MobiDB-lite"/>
    </source>
</evidence>
<dbReference type="InterPro" id="IPR019775">
    <property type="entry name" value="WD40_repeat_CS"/>
</dbReference>
<proteinExistence type="inferred from homology"/>
<dbReference type="PROSITE" id="PS50294">
    <property type="entry name" value="WD_REPEATS_REGION"/>
    <property type="match status" value="2"/>
</dbReference>
<evidence type="ECO:0000313" key="7">
    <source>
        <dbReference type="Proteomes" id="UP000011064"/>
    </source>
</evidence>
<dbReference type="VEuPathDB" id="FungiDB:GMDG_03336"/>
<evidence type="ECO:0000256" key="1">
    <source>
        <dbReference type="ARBA" id="ARBA00022574"/>
    </source>
</evidence>
<keyword evidence="2" id="KW-0677">Repeat</keyword>
<keyword evidence="1 4" id="KW-0853">WD repeat</keyword>
<organism evidence="6 7">
    <name type="scientific">Pseudogymnoascus destructans (strain ATCC MYA-4855 / 20631-21)</name>
    <name type="common">Bat white-nose syndrome fungus</name>
    <name type="synonym">Geomyces destructans</name>
    <dbReference type="NCBI Taxonomy" id="658429"/>
    <lineage>
        <taxon>Eukaryota</taxon>
        <taxon>Fungi</taxon>
        <taxon>Dikarya</taxon>
        <taxon>Ascomycota</taxon>
        <taxon>Pezizomycotina</taxon>
        <taxon>Leotiomycetes</taxon>
        <taxon>Thelebolales</taxon>
        <taxon>Thelebolaceae</taxon>
        <taxon>Pseudogymnoascus</taxon>
    </lineage>
</organism>
<feature type="repeat" description="WD" evidence="4">
    <location>
        <begin position="473"/>
        <end position="493"/>
    </location>
</feature>
<feature type="compositionally biased region" description="Low complexity" evidence="5">
    <location>
        <begin position="123"/>
        <end position="134"/>
    </location>
</feature>
<sequence length="493" mass="53166">MLTEKVNATAPNTTAPNRAASVMLGAAEKPDGFVTIASGNKKQLWEAVNTRSNDKQQRQQHLAKDTALGPVYRRLSVSIHYLNLRLSDPPNPPTPTLTPPTPPHNAPHTPPPSPPPSPRRAWHSTPHPTLPLLSTSLGKSAQITSLRTSTPHSILEGGHTRSIRSTAWKPHLRPGELGLVTGSFDGTAGVWRRDEGDDGEREDGEDWEFSVVLEGHDAEVKNLAFSPSGQYLATCSRDKSIWIWEEVDGADEWETVAVLTEHEGDVKCVAWAPSEGDEGECLASASYDGTVRVWREDGEGEWGCVAAESEQEADAEAPKPKHRRLITCSADTTLRVWKRVEAAEAESGGIPSTMRAAAQGEKWVIEATLPAAHTRAVYAVAWSERTGRVVSCGGDSRIVVYGEVEGGADGVVEGGDGEKGEGKEGEKGEGKEGEKGEGKMGNGKWKILATAEMGHGPYEINHVTWCQRFDGREGEMVVSSGDDGAVRAWEVSE</sequence>
<dbReference type="GO" id="GO:0016226">
    <property type="term" value="P:iron-sulfur cluster assembly"/>
    <property type="evidence" value="ECO:0007669"/>
    <property type="project" value="UniProtKB-UniRule"/>
</dbReference>
<dbReference type="OrthoDB" id="284782at2759"/>
<dbReference type="Pfam" id="PF00400">
    <property type="entry name" value="WD40"/>
    <property type="match status" value="4"/>
</dbReference>
<dbReference type="PROSITE" id="PS50082">
    <property type="entry name" value="WD_REPEATS_2"/>
    <property type="match status" value="3"/>
</dbReference>
<evidence type="ECO:0000256" key="3">
    <source>
        <dbReference type="HAMAP-Rule" id="MF_03037"/>
    </source>
</evidence>
<reference evidence="7" key="1">
    <citation type="submission" date="2010-09" db="EMBL/GenBank/DDBJ databases">
        <title>The genome sequence of Geomyces destructans 20631-21.</title>
        <authorList>
            <consortium name="The Broad Institute Genome Sequencing Platform"/>
            <person name="Cuomo C.A."/>
            <person name="Blehert D.S."/>
            <person name="Lorch J.M."/>
            <person name="Young S.K."/>
            <person name="Zeng Q."/>
            <person name="Gargeya S."/>
            <person name="Fitzgerald M."/>
            <person name="Haas B."/>
            <person name="Abouelleil A."/>
            <person name="Alvarado L."/>
            <person name="Arachchi H.M."/>
            <person name="Berlin A."/>
            <person name="Brown A."/>
            <person name="Chapman S.B."/>
            <person name="Chen Z."/>
            <person name="Dunbar C."/>
            <person name="Freedman E."/>
            <person name="Gearin G."/>
            <person name="Gellesch M."/>
            <person name="Goldberg J."/>
            <person name="Griggs A."/>
            <person name="Gujja S."/>
            <person name="Heiman D."/>
            <person name="Howarth C."/>
            <person name="Larson L."/>
            <person name="Lui A."/>
            <person name="MacDonald P.J.P."/>
            <person name="Montmayeur A."/>
            <person name="Murphy C."/>
            <person name="Neiman D."/>
            <person name="Pearson M."/>
            <person name="Priest M."/>
            <person name="Roberts A."/>
            <person name="Saif S."/>
            <person name="Shea T."/>
            <person name="Shenoy N."/>
            <person name="Sisk P."/>
            <person name="Stolte C."/>
            <person name="Sykes S."/>
            <person name="Wortman J."/>
            <person name="Nusbaum C."/>
            <person name="Birren B."/>
        </authorList>
    </citation>
    <scope>NUCLEOTIDE SEQUENCE [LARGE SCALE GENOMIC DNA]</scope>
    <source>
        <strain evidence="7">ATCC MYA-4855 / 20631-21</strain>
    </source>
</reference>
<name>L8G5Y8_PSED2</name>
<keyword evidence="7" id="KW-1185">Reference proteome</keyword>
<comment type="function">
    <text evidence="3">Essential component of the cytosolic iron-sulfur (Fe/S) protein assembly machinery. Required for the maturation of extramitochondrial Fe/S proteins.</text>
</comment>
<dbReference type="PROSITE" id="PS00678">
    <property type="entry name" value="WD_REPEATS_1"/>
    <property type="match status" value="1"/>
</dbReference>
<dbReference type="STRING" id="658429.L8G5Y8"/>
<protein>
    <recommendedName>
        <fullName evidence="3">Probable cytosolic iron-sulfur protein assembly protein 1</fullName>
    </recommendedName>
</protein>
<accession>L8G5Y8</accession>
<feature type="compositionally biased region" description="Basic and acidic residues" evidence="5">
    <location>
        <begin position="416"/>
        <end position="438"/>
    </location>
</feature>
<dbReference type="EMBL" id="GL573221">
    <property type="protein sequence ID" value="ELR08650.1"/>
    <property type="molecule type" value="Genomic_DNA"/>
</dbReference>
<dbReference type="Proteomes" id="UP000011064">
    <property type="component" value="Unassembled WGS sequence"/>
</dbReference>
<comment type="similarity">
    <text evidence="3">Belongs to the WD repeat CIA1 family.</text>
</comment>
<feature type="region of interest" description="Disordered" evidence="5">
    <location>
        <begin position="85"/>
        <end position="134"/>
    </location>
</feature>
<evidence type="ECO:0000256" key="2">
    <source>
        <dbReference type="ARBA" id="ARBA00022737"/>
    </source>
</evidence>
<feature type="repeat" description="WD" evidence="4">
    <location>
        <begin position="259"/>
        <end position="294"/>
    </location>
</feature>
<dbReference type="InterPro" id="IPR015943">
    <property type="entry name" value="WD40/YVTN_repeat-like_dom_sf"/>
</dbReference>
<dbReference type="SMART" id="SM00320">
    <property type="entry name" value="WD40"/>
    <property type="match status" value="6"/>
</dbReference>
<dbReference type="InParanoid" id="L8G5Y8"/>